<protein>
    <submittedName>
        <fullName evidence="1">Uncharacterized protein</fullName>
    </submittedName>
</protein>
<gene>
    <name evidence="1" type="ORF">LCGC14_0460740</name>
</gene>
<dbReference type="AlphaFoldDB" id="A0A0F9SXX3"/>
<dbReference type="EMBL" id="LAZR01000473">
    <property type="protein sequence ID" value="KKN67477.1"/>
    <property type="molecule type" value="Genomic_DNA"/>
</dbReference>
<sequence>MKVIVRVYDGGLSSGAKEGLIEAMEEDGLLLTGELSMPASTPEIHPYYELTFEEEPADAEEDVPEEEPS</sequence>
<accession>A0A0F9SXX3</accession>
<reference evidence="1" key="1">
    <citation type="journal article" date="2015" name="Nature">
        <title>Complex archaea that bridge the gap between prokaryotes and eukaryotes.</title>
        <authorList>
            <person name="Spang A."/>
            <person name="Saw J.H."/>
            <person name="Jorgensen S.L."/>
            <person name="Zaremba-Niedzwiedzka K."/>
            <person name="Martijn J."/>
            <person name="Lind A.E."/>
            <person name="van Eijk R."/>
            <person name="Schleper C."/>
            <person name="Guy L."/>
            <person name="Ettema T.J."/>
        </authorList>
    </citation>
    <scope>NUCLEOTIDE SEQUENCE</scope>
</reference>
<comment type="caution">
    <text evidence="1">The sequence shown here is derived from an EMBL/GenBank/DDBJ whole genome shotgun (WGS) entry which is preliminary data.</text>
</comment>
<proteinExistence type="predicted"/>
<organism evidence="1">
    <name type="scientific">marine sediment metagenome</name>
    <dbReference type="NCBI Taxonomy" id="412755"/>
    <lineage>
        <taxon>unclassified sequences</taxon>
        <taxon>metagenomes</taxon>
        <taxon>ecological metagenomes</taxon>
    </lineage>
</organism>
<name>A0A0F9SXX3_9ZZZZ</name>
<evidence type="ECO:0000313" key="1">
    <source>
        <dbReference type="EMBL" id="KKN67477.1"/>
    </source>
</evidence>